<name>A0A8B8AH45_CRAVI</name>
<dbReference type="Proteomes" id="UP000694844">
    <property type="component" value="Chromosome 6"/>
</dbReference>
<protein>
    <submittedName>
        <fullName evidence="2">Uncharacterized protein LOC111102142</fullName>
    </submittedName>
</protein>
<reference evidence="2" key="1">
    <citation type="submission" date="2025-08" db="UniProtKB">
        <authorList>
            <consortium name="RefSeq"/>
        </authorList>
    </citation>
    <scope>IDENTIFICATION</scope>
    <source>
        <tissue evidence="2">Whole sample</tissue>
    </source>
</reference>
<dbReference type="PANTHER" id="PTHR45713">
    <property type="entry name" value="FTP DOMAIN-CONTAINING PROTEIN"/>
    <property type="match status" value="1"/>
</dbReference>
<dbReference type="KEGG" id="cvn:111102142"/>
<accession>A0A8B8AH45</accession>
<dbReference type="PANTHER" id="PTHR45713:SF6">
    <property type="entry name" value="F5_8 TYPE C DOMAIN-CONTAINING PROTEIN"/>
    <property type="match status" value="1"/>
</dbReference>
<dbReference type="GeneID" id="111102142"/>
<dbReference type="SUPFAM" id="SSF49785">
    <property type="entry name" value="Galactose-binding domain-like"/>
    <property type="match status" value="2"/>
</dbReference>
<gene>
    <name evidence="2" type="primary">LOC111102142</name>
</gene>
<dbReference type="AlphaFoldDB" id="A0A8B8AH45"/>
<dbReference type="InterPro" id="IPR008979">
    <property type="entry name" value="Galactose-bd-like_sf"/>
</dbReference>
<organism evidence="1 2">
    <name type="scientific">Crassostrea virginica</name>
    <name type="common">Eastern oyster</name>
    <dbReference type="NCBI Taxonomy" id="6565"/>
    <lineage>
        <taxon>Eukaryota</taxon>
        <taxon>Metazoa</taxon>
        <taxon>Spiralia</taxon>
        <taxon>Lophotrochozoa</taxon>
        <taxon>Mollusca</taxon>
        <taxon>Bivalvia</taxon>
        <taxon>Autobranchia</taxon>
        <taxon>Pteriomorphia</taxon>
        <taxon>Ostreida</taxon>
        <taxon>Ostreoidea</taxon>
        <taxon>Ostreidae</taxon>
        <taxon>Crassostrea</taxon>
    </lineage>
</organism>
<dbReference type="Gene3D" id="2.60.120.260">
    <property type="entry name" value="Galactose-binding domain-like"/>
    <property type="match status" value="2"/>
</dbReference>
<dbReference type="Pfam" id="PF22633">
    <property type="entry name" value="F5_F8_type_C_2"/>
    <property type="match status" value="1"/>
</dbReference>
<keyword evidence="1" id="KW-1185">Reference proteome</keyword>
<proteinExistence type="predicted"/>
<dbReference type="RefSeq" id="XP_022290500.1">
    <property type="nucleotide sequence ID" value="XM_022434792.1"/>
</dbReference>
<evidence type="ECO:0000313" key="1">
    <source>
        <dbReference type="Proteomes" id="UP000694844"/>
    </source>
</evidence>
<evidence type="ECO:0000313" key="2">
    <source>
        <dbReference type="RefSeq" id="XP_022290500.1"/>
    </source>
</evidence>
<dbReference type="OrthoDB" id="547680at2759"/>
<dbReference type="InterPro" id="IPR051941">
    <property type="entry name" value="BG_Antigen-Binding_Lectin"/>
</dbReference>
<sequence>MVVDGSVETCSTSNGSADNITWFVDLDAIHTVSEIEISLIPRDWNTENLALHRNTYVTNRFSDLSNERTVVDGRKSDLSYHGGQCLCTKNQHSYVMWRVDLGYIRSIERVVIYSRNEYIPWGQSESASRLLGFSIHVSNTTNIRDGVVCFRDTKNNMSTIPALYDLDCHAIGRYLFYFNVRIPSYRYPPGYSRYAFADICEIEVYGTPFPDYNEPESVIPCMSMCKQRYLENMAFRKPTWQTTNHSVHTTSDKAVDGKTDDLGYSHCTMTEDQPHAIWSVNLTQMVTIDHIVLYFRTDNIKWPDRSSTLSSLPLGFSLYISTSILMTQESAVLCYHDTHYTPDTIPEAVNISCPFTGHYVTYIVHRSSQSPPGYSKYAIAALCEVEVYAMDDCKI</sequence>